<evidence type="ECO:0000256" key="3">
    <source>
        <dbReference type="ARBA" id="ARBA00022558"/>
    </source>
</evidence>
<feature type="domain" description="PilY1 beta-propeller" evidence="8">
    <location>
        <begin position="866"/>
        <end position="1260"/>
    </location>
</feature>
<protein>
    <recommendedName>
        <fullName evidence="8">PilY1 beta-propeller domain-containing protein</fullName>
    </recommendedName>
</protein>
<keyword evidence="6" id="KW-0281">Fimbrium</keyword>
<gene>
    <name evidence="9" type="ORF">IPH26_15960</name>
</gene>
<dbReference type="InterPro" id="IPR008707">
    <property type="entry name" value="B-propeller_PilY1"/>
</dbReference>
<evidence type="ECO:0000256" key="5">
    <source>
        <dbReference type="ARBA" id="ARBA00022837"/>
    </source>
</evidence>
<organism evidence="9 10">
    <name type="scientific">Candidatus Methylophosphatis roskildensis</name>
    <dbReference type="NCBI Taxonomy" id="2899263"/>
    <lineage>
        <taxon>Bacteria</taxon>
        <taxon>Pseudomonadati</taxon>
        <taxon>Pseudomonadota</taxon>
        <taxon>Betaproteobacteria</taxon>
        <taxon>Nitrosomonadales</taxon>
        <taxon>Sterolibacteriaceae</taxon>
        <taxon>Candidatus Methylophosphatis</taxon>
    </lineage>
</organism>
<keyword evidence="7" id="KW-0732">Signal</keyword>
<proteinExistence type="inferred from homology"/>
<evidence type="ECO:0000256" key="7">
    <source>
        <dbReference type="SAM" id="SignalP"/>
    </source>
</evidence>
<evidence type="ECO:0000259" key="8">
    <source>
        <dbReference type="Pfam" id="PF05567"/>
    </source>
</evidence>
<sequence>MKFAKHLVALLTFCSLWPGVAFSGTLAEIPLNLRGNVPSNVLFDMSVEWPTAITAAYNGIPYVRTDQFEGLFDPNLCYDYSANHFVPVGIAAATTHACSSGQWSGNFLNWATMTGLDAFRYATTGGNRSTDTAALTILERTYISNQGNLFPSKTFNPTTAEFVGATPFSVNTTYTMVNAGMGIQMSLSGTETVTNTTTGTSEITCNPRNSSPYCNSITLSADNSSGTCTATTGNGTALNPYRCTTFGTFSGGATTITGINSCLGTGTNGNGKTVCNKYSANFSSTATNTNNVNNTYNVRVEACNKTYPLRENCQQYGNVFKPVGELQRNGEKMRFGVFAYYNNRPDPADPLNKILPDIDNAVMRSKLKYVAPRKYSGSLGFIANANTEWSQADGTFVTNPDPTEATSSWGGAVTNSGVVNYLNKFGRQSGRYKTYDNFGKMYYESLRYLRKLPPTQEFYQFSSPANNDDFPVITDWYRNNDDPIQYTCQKNYIIAMGDQFTHCDKRLPRGSFEAFGPSQCRASGGQAADQGSLDNGDPIDVTALTNALGNLEIPTLPALATTGTGAGVAASFYMAGLAHWAAINDIRPDLANNVPYIDPVTSQKTLKGQTVKTFVINVEENAALGVNSQFWYMAKYGGAEKYTQTGARAGEPLDWSKNVNYTSFKPDGTVNQSFNGQWPKTLLRAGNPASMIASIKEALASVEGEIGSNSGLSQSSGDLRTGDGAYIYRAIYDSDRWSGNVQAYEITSDGTIASTPVWEAASLLPTPTNRVIMSFNDGLLVSGNDETNPNARRGIRFDPAGFATAPSIVSERQRKFLDSDEFGTVDNQGENRMRYLRGDATNEAPTGLQWRARSWTANGATVTNRLGDIVNSNPIYVGPPASEMPGAGYNDFAKLVRDRRPVVYVGANDGMLHAFDASKPGTVGATPGEELFAYVPSAVYSRLSQLTSPGYSHKYFVDGSPVVSEACSGTCAGSSDWKTVLVGGLNAGGQGVYALNVTRPEQFSSLPPTDIVMWEFTDRDDADLGYTFSAPVIRLMNNGKWAVIFGNGFNNTINDGKIGTGRAYLYVLMLDGPGAGNKWVKDTNYFKIELKSPSEPLSATLPLGDPNKNGLASAAAVDRDLDGAADTIYAGDLQGNMWKIDVSDTDPTKWTPAFGSASSPLPLFASQYTDNNGTDITQPITTGVEVSPHPNRGYMVMFGTGSFINSSDNLGPFKIDSVYGIWDKEDVAKTRVTSRSQLQRQKIIDTTTQNGNEYLFMSACRPNFTDANAVSNETPGLCPADIANTVPQLGWLFDLPDSGERTASEAPFVQGGILTFTTLTPADDPCSGNIVGRLYYLNYLTGGAAPSGVFDLNSDARIDQSDKFDIGSLGYIAPSGVKTDGSMGNPVRFFKRHPAADGSGSGSGSGSNSSTHACADFVPGWGCLSTLAAQRNCGRWGTDVKSNNPLRDALSAGGAGLTATDICLFGNAGRLTWRQLVQ</sequence>
<comment type="similarity">
    <text evidence="2">Belongs to the PilY1 family.</text>
</comment>
<dbReference type="GO" id="GO:0009289">
    <property type="term" value="C:pilus"/>
    <property type="evidence" value="ECO:0007669"/>
    <property type="project" value="UniProtKB-SubCell"/>
</dbReference>
<accession>A0A9D7E0M4</accession>
<evidence type="ECO:0000256" key="6">
    <source>
        <dbReference type="ARBA" id="ARBA00023263"/>
    </source>
</evidence>
<keyword evidence="4" id="KW-0479">Metal-binding</keyword>
<reference evidence="9" key="1">
    <citation type="submission" date="2020-10" db="EMBL/GenBank/DDBJ databases">
        <title>Connecting structure to function with the recovery of over 1000 high-quality activated sludge metagenome-assembled genomes encoding full-length rRNA genes using long-read sequencing.</title>
        <authorList>
            <person name="Singleton C.M."/>
            <person name="Petriglieri F."/>
            <person name="Kristensen J.M."/>
            <person name="Kirkegaard R.H."/>
            <person name="Michaelsen T.Y."/>
            <person name="Andersen M.H."/>
            <person name="Karst S.M."/>
            <person name="Dueholm M.S."/>
            <person name="Nielsen P.H."/>
            <person name="Albertsen M."/>
        </authorList>
    </citation>
    <scope>NUCLEOTIDE SEQUENCE</scope>
    <source>
        <strain evidence="9">Bjer_18-Q3-R1-45_BAT3C.347</strain>
    </source>
</reference>
<keyword evidence="5" id="KW-0106">Calcium</keyword>
<dbReference type="GO" id="GO:0046872">
    <property type="term" value="F:metal ion binding"/>
    <property type="evidence" value="ECO:0007669"/>
    <property type="project" value="UniProtKB-KW"/>
</dbReference>
<dbReference type="InterPro" id="IPR011047">
    <property type="entry name" value="Quinoprotein_ADH-like_sf"/>
</dbReference>
<evidence type="ECO:0000256" key="2">
    <source>
        <dbReference type="ARBA" id="ARBA00008387"/>
    </source>
</evidence>
<keyword evidence="3" id="KW-1029">Fimbrium biogenesis</keyword>
<feature type="signal peptide" evidence="7">
    <location>
        <begin position="1"/>
        <end position="23"/>
    </location>
</feature>
<dbReference type="Pfam" id="PF05567">
    <property type="entry name" value="T4P_PilY1"/>
    <property type="match status" value="1"/>
</dbReference>
<dbReference type="EMBL" id="JADJEV010000004">
    <property type="protein sequence ID" value="MBK6974370.1"/>
    <property type="molecule type" value="Genomic_DNA"/>
</dbReference>
<name>A0A9D7E0M4_9PROT</name>
<evidence type="ECO:0000256" key="4">
    <source>
        <dbReference type="ARBA" id="ARBA00022723"/>
    </source>
</evidence>
<comment type="caution">
    <text evidence="9">The sequence shown here is derived from an EMBL/GenBank/DDBJ whole genome shotgun (WGS) entry which is preliminary data.</text>
</comment>
<dbReference type="SUPFAM" id="SSF50998">
    <property type="entry name" value="Quinoprotein alcohol dehydrogenase-like"/>
    <property type="match status" value="1"/>
</dbReference>
<dbReference type="Proteomes" id="UP000807785">
    <property type="component" value="Unassembled WGS sequence"/>
</dbReference>
<evidence type="ECO:0000313" key="10">
    <source>
        <dbReference type="Proteomes" id="UP000807785"/>
    </source>
</evidence>
<comment type="subcellular location">
    <subcellularLocation>
        <location evidence="1">Fimbrium</location>
    </subcellularLocation>
</comment>
<evidence type="ECO:0000256" key="1">
    <source>
        <dbReference type="ARBA" id="ARBA00004561"/>
    </source>
</evidence>
<feature type="chain" id="PRO_5039284831" description="PilY1 beta-propeller domain-containing protein" evidence="7">
    <location>
        <begin position="24"/>
        <end position="1478"/>
    </location>
</feature>
<evidence type="ECO:0000313" key="9">
    <source>
        <dbReference type="EMBL" id="MBK6974370.1"/>
    </source>
</evidence>